<name>A0A8S5T8Q7_9CAUD</name>
<sequence length="204" mass="22645">MDSVPFPLTLRAVLLFEKLSARSFSTLNIQDGEQIPLLIYCLQRCEEGGSKMPFNAWVSVLDSVEVSSHLYGRLERTLEELTPITASLSDAGGGDASDGEDDGPDFTTIANMIIVDGGIDAGYVMDRMELWEIPALLNAIQKRKQESLEYKRLFTWMSMLPHLAQDSVCSPEKLLPFPWETASEDVGQAIFDQLKDAKIVVADK</sequence>
<protein>
    <submittedName>
        <fullName evidence="1">Uncharacterized protein</fullName>
    </submittedName>
</protein>
<proteinExistence type="predicted"/>
<evidence type="ECO:0000313" key="1">
    <source>
        <dbReference type="EMBL" id="DAF59154.1"/>
    </source>
</evidence>
<accession>A0A8S5T8Q7</accession>
<organism evidence="1">
    <name type="scientific">Siphoviridae sp. ctmwf23</name>
    <dbReference type="NCBI Taxonomy" id="2827935"/>
    <lineage>
        <taxon>Viruses</taxon>
        <taxon>Duplodnaviria</taxon>
        <taxon>Heunggongvirae</taxon>
        <taxon>Uroviricota</taxon>
        <taxon>Caudoviricetes</taxon>
    </lineage>
</organism>
<reference evidence="1" key="1">
    <citation type="journal article" date="2021" name="Proc. Natl. Acad. Sci. U.S.A.">
        <title>A Catalog of Tens of Thousands of Viruses from Human Metagenomes Reveals Hidden Associations with Chronic Diseases.</title>
        <authorList>
            <person name="Tisza M.J."/>
            <person name="Buck C.B."/>
        </authorList>
    </citation>
    <scope>NUCLEOTIDE SEQUENCE</scope>
    <source>
        <strain evidence="1">Ctmwf23</strain>
    </source>
</reference>
<dbReference type="EMBL" id="BK032763">
    <property type="protein sequence ID" value="DAF59154.1"/>
    <property type="molecule type" value="Genomic_DNA"/>
</dbReference>